<dbReference type="GO" id="GO:0003746">
    <property type="term" value="F:translation elongation factor activity"/>
    <property type="evidence" value="ECO:0007669"/>
    <property type="project" value="UniProtKB-UniRule"/>
</dbReference>
<dbReference type="Gene3D" id="2.40.50.140">
    <property type="entry name" value="Nucleic acid-binding proteins"/>
    <property type="match status" value="2"/>
</dbReference>
<dbReference type="STRING" id="1802603.A3F35_03310"/>
<dbReference type="Gene3D" id="2.30.30.30">
    <property type="match status" value="1"/>
</dbReference>
<feature type="domain" description="Elongation factor P C-terminal" evidence="10">
    <location>
        <begin position="129"/>
        <end position="184"/>
    </location>
</feature>
<evidence type="ECO:0000256" key="2">
    <source>
        <dbReference type="ARBA" id="ARBA00004815"/>
    </source>
</evidence>
<dbReference type="InterPro" id="IPR012340">
    <property type="entry name" value="NA-bd_OB-fold"/>
</dbReference>
<evidence type="ECO:0000259" key="10">
    <source>
        <dbReference type="SMART" id="SM00841"/>
    </source>
</evidence>
<comment type="caution">
    <text evidence="12">The sequence shown here is derived from an EMBL/GenBank/DDBJ whole genome shotgun (WGS) entry which is preliminary data.</text>
</comment>
<comment type="function">
    <text evidence="7">Involved in peptide bond synthesis. Stimulates efficient translation and peptide-bond synthesis on native or reconstituted 70S ribosomes in vitro. Probably functions indirectly by altering the affinity of the ribosome for aminoacyl-tRNA, thus increasing their reactivity as acceptors for peptidyl transferase.</text>
</comment>
<dbReference type="FunFam" id="2.40.50.140:FF:000009">
    <property type="entry name" value="Elongation factor P"/>
    <property type="match status" value="1"/>
</dbReference>
<evidence type="ECO:0000256" key="3">
    <source>
        <dbReference type="ARBA" id="ARBA00009479"/>
    </source>
</evidence>
<keyword evidence="6 7" id="KW-0648">Protein biosynthesis</keyword>
<dbReference type="SMART" id="SM00841">
    <property type="entry name" value="Elong-fact-P_C"/>
    <property type="match status" value="1"/>
</dbReference>
<dbReference type="HAMAP" id="MF_00141">
    <property type="entry name" value="EF_P"/>
    <property type="match status" value="1"/>
</dbReference>
<organism evidence="12 13">
    <name type="scientific">Candidatus Woykebacteria bacterium RIFCSPHIGHO2_12_FULL_45_10</name>
    <dbReference type="NCBI Taxonomy" id="1802603"/>
    <lineage>
        <taxon>Bacteria</taxon>
        <taxon>Candidatus Woykeibacteriota</taxon>
    </lineage>
</organism>
<proteinExistence type="inferred from homology"/>
<keyword evidence="4 7" id="KW-0963">Cytoplasm</keyword>
<dbReference type="NCBIfam" id="TIGR00038">
    <property type="entry name" value="efp"/>
    <property type="match status" value="1"/>
</dbReference>
<dbReference type="GO" id="GO:0043043">
    <property type="term" value="P:peptide biosynthetic process"/>
    <property type="evidence" value="ECO:0007669"/>
    <property type="project" value="InterPro"/>
</dbReference>
<dbReference type="GO" id="GO:0005829">
    <property type="term" value="C:cytosol"/>
    <property type="evidence" value="ECO:0007669"/>
    <property type="project" value="UniProtKB-ARBA"/>
</dbReference>
<sequence>MLNVTELRAGTAFKEDGNLWEVLTYDHVKVGRGSANIKVKVRNLRTGSTVEKSFISGARVDEIEVEKRKAQFLYVDGKEANFMDQDSYEQFGLPINVLAGSEKFLKEGESYDLIVADGEVLNVELPRTVVLKVTETGPGVKGDTVSNAFKQATLENGMSIQLPLFIKEGEDVKIDTRTSSYLERSRK</sequence>
<keyword evidence="5 7" id="KW-0251">Elongation factor</keyword>
<evidence type="ECO:0000256" key="7">
    <source>
        <dbReference type="HAMAP-Rule" id="MF_00141"/>
    </source>
</evidence>
<dbReference type="EMBL" id="MHCZ01000014">
    <property type="protein sequence ID" value="OGY30110.1"/>
    <property type="molecule type" value="Genomic_DNA"/>
</dbReference>
<dbReference type="InterPro" id="IPR020599">
    <property type="entry name" value="Transl_elong_fac_P/YeiP"/>
</dbReference>
<dbReference type="InterPro" id="IPR008991">
    <property type="entry name" value="Translation_prot_SH3-like_sf"/>
</dbReference>
<evidence type="ECO:0000313" key="13">
    <source>
        <dbReference type="Proteomes" id="UP000178068"/>
    </source>
</evidence>
<dbReference type="CDD" id="cd05794">
    <property type="entry name" value="S1_EF-P_repeat_2"/>
    <property type="match status" value="1"/>
</dbReference>
<evidence type="ECO:0000256" key="6">
    <source>
        <dbReference type="ARBA" id="ARBA00022917"/>
    </source>
</evidence>
<evidence type="ECO:0000256" key="8">
    <source>
        <dbReference type="NCBIfam" id="TIGR00038"/>
    </source>
</evidence>
<evidence type="ECO:0000256" key="5">
    <source>
        <dbReference type="ARBA" id="ARBA00022768"/>
    </source>
</evidence>
<dbReference type="SUPFAM" id="SSF50104">
    <property type="entry name" value="Translation proteins SH3-like domain"/>
    <property type="match status" value="1"/>
</dbReference>
<dbReference type="InterPro" id="IPR014722">
    <property type="entry name" value="Rib_uL2_dom2"/>
</dbReference>
<evidence type="ECO:0000256" key="4">
    <source>
        <dbReference type="ARBA" id="ARBA00022490"/>
    </source>
</evidence>
<dbReference type="PIRSF" id="PIRSF005901">
    <property type="entry name" value="EF-P"/>
    <property type="match status" value="1"/>
</dbReference>
<dbReference type="CDD" id="cd04470">
    <property type="entry name" value="S1_EF-P_repeat_1"/>
    <property type="match status" value="1"/>
</dbReference>
<comment type="similarity">
    <text evidence="3 7 9">Belongs to the elongation factor P family.</text>
</comment>
<evidence type="ECO:0000256" key="9">
    <source>
        <dbReference type="RuleBase" id="RU004389"/>
    </source>
</evidence>
<dbReference type="Pfam" id="PF08207">
    <property type="entry name" value="EFP_N"/>
    <property type="match status" value="1"/>
</dbReference>
<feature type="domain" description="Translation elongation factor P/YeiP central" evidence="11">
    <location>
        <begin position="67"/>
        <end position="121"/>
    </location>
</feature>
<dbReference type="InterPro" id="IPR013185">
    <property type="entry name" value="Transl_elong_KOW-like"/>
</dbReference>
<accession>A0A1G1WS15</accession>
<reference evidence="12 13" key="1">
    <citation type="journal article" date="2016" name="Nat. Commun.">
        <title>Thousands of microbial genomes shed light on interconnected biogeochemical processes in an aquifer system.</title>
        <authorList>
            <person name="Anantharaman K."/>
            <person name="Brown C.T."/>
            <person name="Hug L.A."/>
            <person name="Sharon I."/>
            <person name="Castelle C.J."/>
            <person name="Probst A.J."/>
            <person name="Thomas B.C."/>
            <person name="Singh A."/>
            <person name="Wilkins M.J."/>
            <person name="Karaoz U."/>
            <person name="Brodie E.L."/>
            <person name="Williams K.H."/>
            <person name="Hubbard S.S."/>
            <person name="Banfield J.F."/>
        </authorList>
    </citation>
    <scope>NUCLEOTIDE SEQUENCE [LARGE SCALE GENOMIC DNA]</scope>
</reference>
<dbReference type="SUPFAM" id="SSF50249">
    <property type="entry name" value="Nucleic acid-binding proteins"/>
    <property type="match status" value="2"/>
</dbReference>
<dbReference type="InterPro" id="IPR015365">
    <property type="entry name" value="Elong-fact-P_C"/>
</dbReference>
<dbReference type="PANTHER" id="PTHR30053">
    <property type="entry name" value="ELONGATION FACTOR P"/>
    <property type="match status" value="1"/>
</dbReference>
<comment type="pathway">
    <text evidence="2 7">Protein biosynthesis; polypeptide chain elongation.</text>
</comment>
<dbReference type="PANTHER" id="PTHR30053:SF12">
    <property type="entry name" value="ELONGATION FACTOR P (EF-P) FAMILY PROTEIN"/>
    <property type="match status" value="1"/>
</dbReference>
<comment type="subcellular location">
    <subcellularLocation>
        <location evidence="1 7">Cytoplasm</location>
    </subcellularLocation>
</comment>
<dbReference type="NCBIfam" id="NF001810">
    <property type="entry name" value="PRK00529.1"/>
    <property type="match status" value="1"/>
</dbReference>
<dbReference type="UniPathway" id="UPA00345"/>
<dbReference type="SMART" id="SM01185">
    <property type="entry name" value="EFP"/>
    <property type="match status" value="1"/>
</dbReference>
<evidence type="ECO:0000256" key="1">
    <source>
        <dbReference type="ARBA" id="ARBA00004496"/>
    </source>
</evidence>
<dbReference type="Proteomes" id="UP000178068">
    <property type="component" value="Unassembled WGS sequence"/>
</dbReference>
<dbReference type="Pfam" id="PF09285">
    <property type="entry name" value="Elong-fact-P_C"/>
    <property type="match status" value="1"/>
</dbReference>
<dbReference type="FunFam" id="2.40.50.140:FF:000004">
    <property type="entry name" value="Elongation factor P"/>
    <property type="match status" value="1"/>
</dbReference>
<dbReference type="Pfam" id="PF01132">
    <property type="entry name" value="EFP"/>
    <property type="match status" value="1"/>
</dbReference>
<evidence type="ECO:0000259" key="11">
    <source>
        <dbReference type="SMART" id="SM01185"/>
    </source>
</evidence>
<dbReference type="InterPro" id="IPR011768">
    <property type="entry name" value="Transl_elongation_fac_P"/>
</dbReference>
<dbReference type="FunFam" id="2.30.30.30:FF:000003">
    <property type="entry name" value="Elongation factor P"/>
    <property type="match status" value="1"/>
</dbReference>
<dbReference type="InterPro" id="IPR001059">
    <property type="entry name" value="Transl_elong_P/YeiP_cen"/>
</dbReference>
<evidence type="ECO:0000313" key="12">
    <source>
        <dbReference type="EMBL" id="OGY30110.1"/>
    </source>
</evidence>
<protein>
    <recommendedName>
        <fullName evidence="7 8">Elongation factor P</fullName>
        <shortName evidence="7">EF-P</shortName>
    </recommendedName>
</protein>
<name>A0A1G1WS15_9BACT</name>
<dbReference type="AlphaFoldDB" id="A0A1G1WS15"/>
<gene>
    <name evidence="7" type="primary">efp</name>
    <name evidence="12" type="ORF">A3F35_03310</name>
</gene>